<accession>A0A9W3CT60</accession>
<dbReference type="GeneID" id="130504036"/>
<feature type="region of interest" description="Disordered" evidence="1">
    <location>
        <begin position="1"/>
        <end position="45"/>
    </location>
</feature>
<organism evidence="2 3">
    <name type="scientific">Raphanus sativus</name>
    <name type="common">Radish</name>
    <name type="synonym">Raphanus raphanistrum var. sativus</name>
    <dbReference type="NCBI Taxonomy" id="3726"/>
    <lineage>
        <taxon>Eukaryota</taxon>
        <taxon>Viridiplantae</taxon>
        <taxon>Streptophyta</taxon>
        <taxon>Embryophyta</taxon>
        <taxon>Tracheophyta</taxon>
        <taxon>Spermatophyta</taxon>
        <taxon>Magnoliopsida</taxon>
        <taxon>eudicotyledons</taxon>
        <taxon>Gunneridae</taxon>
        <taxon>Pentapetalae</taxon>
        <taxon>rosids</taxon>
        <taxon>malvids</taxon>
        <taxon>Brassicales</taxon>
        <taxon>Brassicaceae</taxon>
        <taxon>Brassiceae</taxon>
        <taxon>Raphanus</taxon>
    </lineage>
</organism>
<dbReference type="AlphaFoldDB" id="A0A9W3CT60"/>
<gene>
    <name evidence="3" type="primary">LOC130504036</name>
</gene>
<evidence type="ECO:0000256" key="1">
    <source>
        <dbReference type="SAM" id="MobiDB-lite"/>
    </source>
</evidence>
<feature type="compositionally biased region" description="Polar residues" evidence="1">
    <location>
        <begin position="152"/>
        <end position="164"/>
    </location>
</feature>
<dbReference type="OrthoDB" id="1135818at2759"/>
<feature type="compositionally biased region" description="Polar residues" evidence="1">
    <location>
        <begin position="178"/>
        <end position="192"/>
    </location>
</feature>
<keyword evidence="2" id="KW-1185">Reference proteome</keyword>
<feature type="region of interest" description="Disordered" evidence="1">
    <location>
        <begin position="496"/>
        <end position="541"/>
    </location>
</feature>
<feature type="region of interest" description="Disordered" evidence="1">
    <location>
        <begin position="148"/>
        <end position="279"/>
    </location>
</feature>
<protein>
    <submittedName>
        <fullName evidence="3">Uncharacterized protein LOC130504036</fullName>
    </submittedName>
</protein>
<feature type="compositionally biased region" description="Basic and acidic residues" evidence="1">
    <location>
        <begin position="527"/>
        <end position="541"/>
    </location>
</feature>
<proteinExistence type="predicted"/>
<name>A0A9W3CT60_RAPSA</name>
<evidence type="ECO:0000313" key="3">
    <source>
        <dbReference type="RefSeq" id="XP_056854588.1"/>
    </source>
</evidence>
<feature type="compositionally biased region" description="Basic and acidic residues" evidence="1">
    <location>
        <begin position="241"/>
        <end position="262"/>
    </location>
</feature>
<feature type="compositionally biased region" description="Acidic residues" evidence="1">
    <location>
        <begin position="516"/>
        <end position="526"/>
    </location>
</feature>
<dbReference type="RefSeq" id="XP_056854588.1">
    <property type="nucleotide sequence ID" value="XM_056998608.1"/>
</dbReference>
<evidence type="ECO:0000313" key="2">
    <source>
        <dbReference type="Proteomes" id="UP000504610"/>
    </source>
</evidence>
<dbReference type="KEGG" id="rsz:130504036"/>
<feature type="compositionally biased region" description="Basic residues" evidence="1">
    <location>
        <begin position="26"/>
        <end position="35"/>
    </location>
</feature>
<reference evidence="3" key="1">
    <citation type="submission" date="2025-08" db="UniProtKB">
        <authorList>
            <consortium name="RefSeq"/>
        </authorList>
    </citation>
    <scope>IDENTIFICATION</scope>
    <source>
        <tissue evidence="3">Leaf</tissue>
    </source>
</reference>
<feature type="compositionally biased region" description="Basic and acidic residues" evidence="1">
    <location>
        <begin position="1"/>
        <end position="14"/>
    </location>
</feature>
<dbReference type="InterPro" id="IPR012436">
    <property type="entry name" value="DUF1633"/>
</dbReference>
<dbReference type="Pfam" id="PF07794">
    <property type="entry name" value="DUF1633"/>
    <property type="match status" value="1"/>
</dbReference>
<dbReference type="Proteomes" id="UP000504610">
    <property type="component" value="Unplaced"/>
</dbReference>
<sequence>MKVKREAGEKMTEAKKKKVKDSIGARVKRMKKKGGKSASSGPHFSSLLKSQDVVNLAVQAHGKSHLARACTEDETPETVPGEVEDPIKLSGKLTRALHRKLQHSPNNWGAYTTLRVGSARLPDRYKASFPDSVAVAGLEVSEGDSVFEVPSGASTSEKTQSQKMPIQPSFRSRGRSTKAASSSRGSDKNQGGSFLDSVKEDLDEGGSAPAKGVGSSEPKVQEVSLPSEVPMTEVNPQMARDPPEFEPPRNKRSRTDQVDRPSRSSSSSSRGGTVGWNFAHSKPGSVLDDSWGLATLMRHMKSTGCSLPSISNLTHKDEYVDIAHHMGQLAGAINKAQFKFEDAVHNAPSAEELLRSLNCQLIDLQVKNRKIGDLDAARKIAEYQVKELIASTQSSQKNKEAEVRLAVRRGKKEVADAYNKVLVVVKEKFSKKKDEVDLLVHAQEIQANTELLKDMLDGEIKSTQDEYDRLVAMMLEAVAAYEKAQVSDFSIGKLPLPQLSESSAPVEAAPGGSDKEMEEEVPEEEDPAGKGAEKSSDDKEV</sequence>